<dbReference type="PANTHER" id="PTHR42643">
    <property type="entry name" value="IONOTROPIC RECEPTOR 20A-RELATED"/>
    <property type="match status" value="1"/>
</dbReference>
<dbReference type="AlphaFoldDB" id="A0A6A4VDB2"/>
<proteinExistence type="inferred from homology"/>
<dbReference type="InterPro" id="IPR052192">
    <property type="entry name" value="Insect_Ionotropic_Sensory_Rcpt"/>
</dbReference>
<keyword evidence="8 13" id="KW-0472">Membrane</keyword>
<dbReference type="Gene3D" id="1.10.287.70">
    <property type="match status" value="1"/>
</dbReference>
<dbReference type="Pfam" id="PF00060">
    <property type="entry name" value="Lig_chan"/>
    <property type="match status" value="1"/>
</dbReference>
<evidence type="ECO:0000256" key="4">
    <source>
        <dbReference type="ARBA" id="ARBA00022475"/>
    </source>
</evidence>
<feature type="domain" description="Ionotropic glutamate receptor C-terminal" evidence="14">
    <location>
        <begin position="161"/>
        <end position="368"/>
    </location>
</feature>
<evidence type="ECO:0000259" key="15">
    <source>
        <dbReference type="Pfam" id="PF10613"/>
    </source>
</evidence>
<keyword evidence="3" id="KW-0813">Transport</keyword>
<evidence type="ECO:0000256" key="8">
    <source>
        <dbReference type="ARBA" id="ARBA00023136"/>
    </source>
</evidence>
<evidence type="ECO:0000256" key="11">
    <source>
        <dbReference type="ARBA" id="ARBA00023286"/>
    </source>
</evidence>
<dbReference type="InterPro" id="IPR019594">
    <property type="entry name" value="Glu/Gly-bd"/>
</dbReference>
<keyword evidence="17" id="KW-1185">Reference proteome</keyword>
<keyword evidence="10" id="KW-0325">Glycoprotein</keyword>
<feature type="transmembrane region" description="Helical" evidence="13">
    <location>
        <begin position="414"/>
        <end position="438"/>
    </location>
</feature>
<dbReference type="OrthoDB" id="6433638at2759"/>
<dbReference type="GO" id="GO:0005886">
    <property type="term" value="C:plasma membrane"/>
    <property type="evidence" value="ECO:0007669"/>
    <property type="project" value="UniProtKB-SubCell"/>
</dbReference>
<feature type="transmembrane region" description="Helical" evidence="13">
    <location>
        <begin position="158"/>
        <end position="177"/>
    </location>
</feature>
<evidence type="ECO:0000256" key="7">
    <source>
        <dbReference type="ARBA" id="ARBA00023065"/>
    </source>
</evidence>
<reference evidence="16 17" key="1">
    <citation type="submission" date="2019-07" db="EMBL/GenBank/DDBJ databases">
        <title>Draft genome assembly of a fouling barnacle, Amphibalanus amphitrite (Darwin, 1854): The first reference genome for Thecostraca.</title>
        <authorList>
            <person name="Kim W."/>
        </authorList>
    </citation>
    <scope>NUCLEOTIDE SEQUENCE [LARGE SCALE GENOMIC DNA]</scope>
    <source>
        <strain evidence="16">SNU_AA5</strain>
        <tissue evidence="16">Soma without cirri and trophi</tissue>
    </source>
</reference>
<dbReference type="SUPFAM" id="SSF53850">
    <property type="entry name" value="Periplasmic binding protein-like II"/>
    <property type="match status" value="1"/>
</dbReference>
<evidence type="ECO:0000313" key="17">
    <source>
        <dbReference type="Proteomes" id="UP000440578"/>
    </source>
</evidence>
<organism evidence="16 17">
    <name type="scientific">Amphibalanus amphitrite</name>
    <name type="common">Striped barnacle</name>
    <name type="synonym">Balanus amphitrite</name>
    <dbReference type="NCBI Taxonomy" id="1232801"/>
    <lineage>
        <taxon>Eukaryota</taxon>
        <taxon>Metazoa</taxon>
        <taxon>Ecdysozoa</taxon>
        <taxon>Arthropoda</taxon>
        <taxon>Crustacea</taxon>
        <taxon>Multicrustacea</taxon>
        <taxon>Cirripedia</taxon>
        <taxon>Thoracica</taxon>
        <taxon>Thoracicalcarea</taxon>
        <taxon>Balanomorpha</taxon>
        <taxon>Balanoidea</taxon>
        <taxon>Balanidae</taxon>
        <taxon>Amphibalaninae</taxon>
        <taxon>Amphibalanus</taxon>
    </lineage>
</organism>
<keyword evidence="5 13" id="KW-0812">Transmembrane</keyword>
<evidence type="ECO:0000256" key="3">
    <source>
        <dbReference type="ARBA" id="ARBA00022448"/>
    </source>
</evidence>
<comment type="caution">
    <text evidence="16">The sequence shown here is derived from an EMBL/GenBank/DDBJ whole genome shotgun (WGS) entry which is preliminary data.</text>
</comment>
<comment type="subcellular location">
    <subcellularLocation>
        <location evidence="1">Cell membrane</location>
        <topology evidence="1">Multi-pass membrane protein</topology>
    </subcellularLocation>
</comment>
<feature type="transmembrane region" description="Helical" evidence="13">
    <location>
        <begin position="222"/>
        <end position="242"/>
    </location>
</feature>
<dbReference type="PANTHER" id="PTHR42643:SF30">
    <property type="entry name" value="IONOTROPIC RECEPTOR 40A-RELATED"/>
    <property type="match status" value="1"/>
</dbReference>
<gene>
    <name evidence="16" type="primary">Gria1_2</name>
    <name evidence="16" type="ORF">FJT64_012280</name>
</gene>
<accession>A0A6A4VDB2</accession>
<evidence type="ECO:0000259" key="14">
    <source>
        <dbReference type="Pfam" id="PF00060"/>
    </source>
</evidence>
<evidence type="ECO:0000256" key="12">
    <source>
        <dbReference type="ARBA" id="ARBA00023303"/>
    </source>
</evidence>
<keyword evidence="4" id="KW-1003">Cell membrane</keyword>
<evidence type="ECO:0000313" key="16">
    <source>
        <dbReference type="EMBL" id="KAF0289534.1"/>
    </source>
</evidence>
<evidence type="ECO:0000256" key="9">
    <source>
        <dbReference type="ARBA" id="ARBA00023170"/>
    </source>
</evidence>
<evidence type="ECO:0000256" key="13">
    <source>
        <dbReference type="SAM" id="Phobius"/>
    </source>
</evidence>
<keyword evidence="7" id="KW-0406">Ion transport</keyword>
<evidence type="ECO:0000256" key="10">
    <source>
        <dbReference type="ARBA" id="ARBA00023180"/>
    </source>
</evidence>
<dbReference type="GO" id="GO:0050906">
    <property type="term" value="P:detection of stimulus involved in sensory perception"/>
    <property type="evidence" value="ECO:0007669"/>
    <property type="project" value="UniProtKB-ARBA"/>
</dbReference>
<dbReference type="EMBL" id="VIIS01002027">
    <property type="protein sequence ID" value="KAF0289534.1"/>
    <property type="molecule type" value="Genomic_DNA"/>
</dbReference>
<dbReference type="GO" id="GO:0015276">
    <property type="term" value="F:ligand-gated monoatomic ion channel activity"/>
    <property type="evidence" value="ECO:0007669"/>
    <property type="project" value="InterPro"/>
</dbReference>
<dbReference type="Gene3D" id="3.40.190.10">
    <property type="entry name" value="Periplasmic binding protein-like II"/>
    <property type="match status" value="1"/>
</dbReference>
<keyword evidence="11" id="KW-1071">Ligand-gated ion channel</keyword>
<keyword evidence="9 16" id="KW-0675">Receptor</keyword>
<evidence type="ECO:0000256" key="2">
    <source>
        <dbReference type="ARBA" id="ARBA00008685"/>
    </source>
</evidence>
<dbReference type="Proteomes" id="UP000440578">
    <property type="component" value="Unassembled WGS sequence"/>
</dbReference>
<sequence>MERRGRLTLLGTEWSAVRRPFVNTSDVPLRVVSIHDPPSIYAQQHPNGSVTYSGYLFQLWQIVADELGLNYRMSAPLSPGYGSLSSNGTWTGVVGDLAYGRADVALTLLNPTPERAAVVDFLDGVPMGSESTTFLVRRDSEAAPSLSLAMFASLLRPLGADVWWTLAAALLALSLVLRLSLRFNSARAEDGRLVRDMGWGSCLLAMTMTVLGQGWDRTPRSLAGRTVTIFGWMMAILIYVNYTANLMSFLTTHTVGRPINSVREFVQQPDWTLAIPAGSQKLNKLRSSRDSFERELYRRSTTGDRFVSIYKTEKSMLQAFQPQVMAFFDLGLLHHFIGDEACNFIPLQSSPVKPNPVYLSIAKNRCALKQVITATLLKLHETGTLLRLKSSARSAGRAECGSHAGYRELSFGNLLAFLCLVPLGVALSLVILALELLISRVRSPKRRRQLHSEV</sequence>
<evidence type="ECO:0000256" key="6">
    <source>
        <dbReference type="ARBA" id="ARBA00022989"/>
    </source>
</evidence>
<evidence type="ECO:0000256" key="1">
    <source>
        <dbReference type="ARBA" id="ARBA00004651"/>
    </source>
</evidence>
<evidence type="ECO:0000256" key="5">
    <source>
        <dbReference type="ARBA" id="ARBA00022692"/>
    </source>
</evidence>
<feature type="domain" description="Ionotropic glutamate receptor L-glutamate and glycine-binding" evidence="15">
    <location>
        <begin position="29"/>
        <end position="122"/>
    </location>
</feature>
<dbReference type="Pfam" id="PF10613">
    <property type="entry name" value="Lig_chan-Glu_bd"/>
    <property type="match status" value="1"/>
</dbReference>
<keyword evidence="6 13" id="KW-1133">Transmembrane helix</keyword>
<comment type="similarity">
    <text evidence="2">Belongs to the glutamate-gated ion channel (TC 1.A.10.1) family.</text>
</comment>
<keyword evidence="12" id="KW-0407">Ion channel</keyword>
<dbReference type="InterPro" id="IPR001320">
    <property type="entry name" value="Iontro_rcpt_C"/>
</dbReference>
<protein>
    <submittedName>
        <fullName evidence="16">Glutamate receptor 1</fullName>
    </submittedName>
</protein>
<name>A0A6A4VDB2_AMPAM</name>